<dbReference type="PANTHER" id="PTHR13285:SF23">
    <property type="entry name" value="TEICHOIC ACID D-ALANYLTRANSFERASE"/>
    <property type="match status" value="1"/>
</dbReference>
<feature type="transmembrane region" description="Helical" evidence="10">
    <location>
        <begin position="440"/>
        <end position="462"/>
    </location>
</feature>
<evidence type="ECO:0000256" key="4">
    <source>
        <dbReference type="ARBA" id="ARBA00022679"/>
    </source>
</evidence>
<evidence type="ECO:0000256" key="9">
    <source>
        <dbReference type="PIRNR" id="PIRNR016636"/>
    </source>
</evidence>
<evidence type="ECO:0000313" key="11">
    <source>
        <dbReference type="EMBL" id="PHN04732.1"/>
    </source>
</evidence>
<sequence length="470" mass="53910">MVFSSTTFLFLFLPLVLIGYFAAASIGRRNTVLLIASLLFYAWGEGAYLLIMLASIGVNFALSRQMDRQHDRLRRKHWLTAELVFNLGLLAFFKYANFLTDNLNDLLDGIGLPLVYLAPIHLPIGISFFTFQAIAYVLDVYWRKIPAQGDVFKLGLYIALFPQLIAGPIVRYTQIREALDERANSVEERINGIQRFIIGLAKKMLIADTLGRVADQIFALPATELEPSAAWLGILAYTVQIYYDFSGYSDMAIGLGQVFGFRFPENFNYPYISRSLREFWRRWHISLSTWFRDYLYIPLGGNHGSTARTFFNLGLVFFLCGLWHGASWNFIVWGLFHGCFLILERTAFGAWLSRRSSWIQHFYLLAVVIIAWVFFRAADISQAIQYLGAMIGQAGRPAYYAGLYLDREILLSFVFAITFAGPLFPYLQKRVSERGQSMQALYLSLLMGLFLWSLTTILTNSYQPFIYFRF</sequence>
<keyword evidence="3 9" id="KW-1003">Cell membrane</keyword>
<keyword evidence="12" id="KW-1185">Reference proteome</keyword>
<protein>
    <submittedName>
        <fullName evidence="11">Membrane-bound O-acyltransferase family protein</fullName>
    </submittedName>
</protein>
<evidence type="ECO:0000256" key="7">
    <source>
        <dbReference type="ARBA" id="ARBA00023136"/>
    </source>
</evidence>
<feature type="transmembrane region" description="Helical" evidence="10">
    <location>
        <begin position="116"/>
        <end position="138"/>
    </location>
</feature>
<dbReference type="InterPro" id="IPR024194">
    <property type="entry name" value="Ac/AlaTfrase_AlgI/DltB"/>
</dbReference>
<dbReference type="OrthoDB" id="9805788at2"/>
<dbReference type="GO" id="GO:0005886">
    <property type="term" value="C:plasma membrane"/>
    <property type="evidence" value="ECO:0007669"/>
    <property type="project" value="UniProtKB-SubCell"/>
</dbReference>
<name>A0A2D0N896_FLAN2</name>
<comment type="subcellular location">
    <subcellularLocation>
        <location evidence="1">Cell membrane</location>
        <topology evidence="1">Multi-pass membrane protein</topology>
    </subcellularLocation>
</comment>
<keyword evidence="4 9" id="KW-0808">Transferase</keyword>
<dbReference type="InterPro" id="IPR051085">
    <property type="entry name" value="MB_O-acyltransferase"/>
</dbReference>
<evidence type="ECO:0000256" key="6">
    <source>
        <dbReference type="ARBA" id="ARBA00022989"/>
    </source>
</evidence>
<evidence type="ECO:0000256" key="5">
    <source>
        <dbReference type="ARBA" id="ARBA00022692"/>
    </source>
</evidence>
<dbReference type="PANTHER" id="PTHR13285">
    <property type="entry name" value="ACYLTRANSFERASE"/>
    <property type="match status" value="1"/>
</dbReference>
<comment type="caution">
    <text evidence="11">The sequence shown here is derived from an EMBL/GenBank/DDBJ whole genome shotgun (WGS) entry which is preliminary data.</text>
</comment>
<evidence type="ECO:0000313" key="12">
    <source>
        <dbReference type="Proteomes" id="UP000223913"/>
    </source>
</evidence>
<keyword evidence="8 9" id="KW-0012">Acyltransferase</keyword>
<evidence type="ECO:0000256" key="2">
    <source>
        <dbReference type="ARBA" id="ARBA00010323"/>
    </source>
</evidence>
<dbReference type="Proteomes" id="UP000223913">
    <property type="component" value="Unassembled WGS sequence"/>
</dbReference>
<keyword evidence="7 9" id="KW-0472">Membrane</keyword>
<evidence type="ECO:0000256" key="10">
    <source>
        <dbReference type="SAM" id="Phobius"/>
    </source>
</evidence>
<reference evidence="11 12" key="1">
    <citation type="submission" date="2017-10" db="EMBL/GenBank/DDBJ databases">
        <title>The draft genome sequence of Lewinella nigricans NBRC 102662.</title>
        <authorList>
            <person name="Wang K."/>
        </authorList>
    </citation>
    <scope>NUCLEOTIDE SEQUENCE [LARGE SCALE GENOMIC DNA]</scope>
    <source>
        <strain evidence="11 12">NBRC 102662</strain>
    </source>
</reference>
<feature type="transmembrane region" description="Helical" evidence="10">
    <location>
        <begin position="309"/>
        <end position="326"/>
    </location>
</feature>
<gene>
    <name evidence="11" type="ORF">CRP01_19650</name>
</gene>
<comment type="similarity">
    <text evidence="2 9">Belongs to the membrane-bound acyltransferase family.</text>
</comment>
<organism evidence="11 12">
    <name type="scientific">Flavilitoribacter nigricans (strain ATCC 23147 / DSM 23189 / NBRC 102662 / NCIMB 1420 / SS-2)</name>
    <name type="common">Lewinella nigricans</name>
    <dbReference type="NCBI Taxonomy" id="1122177"/>
    <lineage>
        <taxon>Bacteria</taxon>
        <taxon>Pseudomonadati</taxon>
        <taxon>Bacteroidota</taxon>
        <taxon>Saprospiria</taxon>
        <taxon>Saprospirales</taxon>
        <taxon>Lewinellaceae</taxon>
        <taxon>Flavilitoribacter</taxon>
    </lineage>
</organism>
<evidence type="ECO:0000256" key="8">
    <source>
        <dbReference type="ARBA" id="ARBA00023315"/>
    </source>
</evidence>
<dbReference type="InterPro" id="IPR028362">
    <property type="entry name" value="AlgI"/>
</dbReference>
<feature type="transmembrane region" description="Helical" evidence="10">
    <location>
        <begin position="364"/>
        <end position="389"/>
    </location>
</feature>
<feature type="transmembrane region" description="Helical" evidence="10">
    <location>
        <begin position="332"/>
        <end position="352"/>
    </location>
</feature>
<feature type="transmembrane region" description="Helical" evidence="10">
    <location>
        <begin position="78"/>
        <end position="96"/>
    </location>
</feature>
<dbReference type="AlphaFoldDB" id="A0A2D0N896"/>
<dbReference type="GO" id="GO:0042121">
    <property type="term" value="P:alginic acid biosynthetic process"/>
    <property type="evidence" value="ECO:0007669"/>
    <property type="project" value="InterPro"/>
</dbReference>
<dbReference type="PIRSF" id="PIRSF500217">
    <property type="entry name" value="AlgI"/>
    <property type="match status" value="1"/>
</dbReference>
<dbReference type="RefSeq" id="WP_099151791.1">
    <property type="nucleotide sequence ID" value="NZ_PDUD01000024.1"/>
</dbReference>
<evidence type="ECO:0000256" key="1">
    <source>
        <dbReference type="ARBA" id="ARBA00004651"/>
    </source>
</evidence>
<dbReference type="PIRSF" id="PIRSF016636">
    <property type="entry name" value="AlgI_DltB"/>
    <property type="match status" value="1"/>
</dbReference>
<dbReference type="Pfam" id="PF03062">
    <property type="entry name" value="MBOAT"/>
    <property type="match status" value="1"/>
</dbReference>
<keyword evidence="6 10" id="KW-1133">Transmembrane helix</keyword>
<dbReference type="GO" id="GO:0016746">
    <property type="term" value="F:acyltransferase activity"/>
    <property type="evidence" value="ECO:0007669"/>
    <property type="project" value="UniProtKB-KW"/>
</dbReference>
<dbReference type="EMBL" id="PDUD01000024">
    <property type="protein sequence ID" value="PHN04732.1"/>
    <property type="molecule type" value="Genomic_DNA"/>
</dbReference>
<evidence type="ECO:0000256" key="3">
    <source>
        <dbReference type="ARBA" id="ARBA00022475"/>
    </source>
</evidence>
<feature type="transmembrane region" description="Helical" evidence="10">
    <location>
        <begin position="33"/>
        <end position="58"/>
    </location>
</feature>
<dbReference type="InterPro" id="IPR004299">
    <property type="entry name" value="MBOAT_fam"/>
</dbReference>
<keyword evidence="5 10" id="KW-0812">Transmembrane</keyword>
<accession>A0A2D0N896</accession>
<proteinExistence type="inferred from homology"/>
<feature type="transmembrane region" description="Helical" evidence="10">
    <location>
        <begin position="409"/>
        <end position="428"/>
    </location>
</feature>